<dbReference type="PROSITE" id="PS51918">
    <property type="entry name" value="RADICAL_SAM"/>
    <property type="match status" value="1"/>
</dbReference>
<dbReference type="AlphaFoldDB" id="A0A4V2T4C0"/>
<keyword evidence="4" id="KW-0408">Iron</keyword>
<dbReference type="SFLD" id="SFLDS00029">
    <property type="entry name" value="Radical_SAM"/>
    <property type="match status" value="1"/>
</dbReference>
<dbReference type="RefSeq" id="WP_132847788.1">
    <property type="nucleotide sequence ID" value="NZ_CP058648.1"/>
</dbReference>
<organism evidence="7 8">
    <name type="scientific">Serpentinicella alkaliphila</name>
    <dbReference type="NCBI Taxonomy" id="1734049"/>
    <lineage>
        <taxon>Bacteria</taxon>
        <taxon>Bacillati</taxon>
        <taxon>Bacillota</taxon>
        <taxon>Clostridia</taxon>
        <taxon>Peptostreptococcales</taxon>
        <taxon>Natronincolaceae</taxon>
        <taxon>Serpentinicella</taxon>
    </lineage>
</organism>
<name>A0A4V2T4C0_9FIRM</name>
<gene>
    <name evidence="7" type="ORF">EDD79_100658</name>
</gene>
<dbReference type="SFLD" id="SFLDG01082">
    <property type="entry name" value="B12-binding_domain_containing"/>
    <property type="match status" value="1"/>
</dbReference>
<protein>
    <submittedName>
        <fullName evidence="7">Radical SAM family protein</fullName>
    </submittedName>
</protein>
<dbReference type="PROSITE" id="PS51257">
    <property type="entry name" value="PROKAR_LIPOPROTEIN"/>
    <property type="match status" value="1"/>
</dbReference>
<dbReference type="PANTHER" id="PTHR43409">
    <property type="entry name" value="ANAEROBIC MAGNESIUM-PROTOPORPHYRIN IX MONOMETHYL ESTER CYCLASE-RELATED"/>
    <property type="match status" value="1"/>
</dbReference>
<evidence type="ECO:0000256" key="4">
    <source>
        <dbReference type="ARBA" id="ARBA00023004"/>
    </source>
</evidence>
<dbReference type="InterPro" id="IPR013785">
    <property type="entry name" value="Aldolase_TIM"/>
</dbReference>
<dbReference type="OrthoDB" id="9777636at2"/>
<feature type="domain" description="Radical SAM core" evidence="6">
    <location>
        <begin position="9"/>
        <end position="246"/>
    </location>
</feature>
<dbReference type="InterPro" id="IPR058240">
    <property type="entry name" value="rSAM_sf"/>
</dbReference>
<dbReference type="GO" id="GO:0051536">
    <property type="term" value="F:iron-sulfur cluster binding"/>
    <property type="evidence" value="ECO:0007669"/>
    <property type="project" value="UniProtKB-KW"/>
</dbReference>
<evidence type="ECO:0000256" key="1">
    <source>
        <dbReference type="ARBA" id="ARBA00001966"/>
    </source>
</evidence>
<evidence type="ECO:0000256" key="5">
    <source>
        <dbReference type="ARBA" id="ARBA00023014"/>
    </source>
</evidence>
<dbReference type="SFLD" id="SFLDG01095">
    <property type="entry name" value="Uncharacterised_Radical_SAM_Su"/>
    <property type="match status" value="1"/>
</dbReference>
<evidence type="ECO:0000259" key="6">
    <source>
        <dbReference type="PROSITE" id="PS51918"/>
    </source>
</evidence>
<dbReference type="InterPro" id="IPR051198">
    <property type="entry name" value="BchE-like"/>
</dbReference>
<dbReference type="GO" id="GO:0003824">
    <property type="term" value="F:catalytic activity"/>
    <property type="evidence" value="ECO:0007669"/>
    <property type="project" value="InterPro"/>
</dbReference>
<dbReference type="Proteomes" id="UP000295504">
    <property type="component" value="Unassembled WGS sequence"/>
</dbReference>
<evidence type="ECO:0000256" key="3">
    <source>
        <dbReference type="ARBA" id="ARBA00022723"/>
    </source>
</evidence>
<dbReference type="SUPFAM" id="SSF102114">
    <property type="entry name" value="Radical SAM enzymes"/>
    <property type="match status" value="1"/>
</dbReference>
<evidence type="ECO:0000313" key="7">
    <source>
        <dbReference type="EMBL" id="TCQ04654.1"/>
    </source>
</evidence>
<comment type="caution">
    <text evidence="7">The sequence shown here is derived from an EMBL/GenBank/DDBJ whole genome shotgun (WGS) entry which is preliminary data.</text>
</comment>
<dbReference type="GO" id="GO:0046872">
    <property type="term" value="F:metal ion binding"/>
    <property type="evidence" value="ECO:0007669"/>
    <property type="project" value="UniProtKB-KW"/>
</dbReference>
<reference evidence="7 8" key="1">
    <citation type="submission" date="2019-03" db="EMBL/GenBank/DDBJ databases">
        <title>Genomic Encyclopedia of Type Strains, Phase IV (KMG-IV): sequencing the most valuable type-strain genomes for metagenomic binning, comparative biology and taxonomic classification.</title>
        <authorList>
            <person name="Goeker M."/>
        </authorList>
    </citation>
    <scope>NUCLEOTIDE SEQUENCE [LARGE SCALE GENOMIC DNA]</scope>
    <source>
        <strain evidence="7 8">DSM 100013</strain>
    </source>
</reference>
<dbReference type="Pfam" id="PF04055">
    <property type="entry name" value="Radical_SAM"/>
    <property type="match status" value="1"/>
</dbReference>
<keyword evidence="5" id="KW-0411">Iron-sulfur</keyword>
<keyword evidence="8" id="KW-1185">Reference proteome</keyword>
<evidence type="ECO:0000313" key="8">
    <source>
        <dbReference type="Proteomes" id="UP000295504"/>
    </source>
</evidence>
<dbReference type="InterPro" id="IPR007197">
    <property type="entry name" value="rSAM"/>
</dbReference>
<proteinExistence type="predicted"/>
<accession>A0A4V2T4C0</accession>
<sequence>MRYEGAVYRPPSEAYSLIIQATIGCSHNKCTFCNMYKEKRFRMRSLTEIIEDLEMARKSYRHIKRIFLADGDALALKTEYLKQILIKIRELFPECERVGIYSAPKDILRKTKEELKELHELGLGIAYLGIESGSEQILKTINKGVTSEQMIEAGKKMVESGIKLSVTIISGLGGQELWEEHAIESARVVNEINPHYLGLLTLMVEPEVEMYQDIRSGKLKLLTPEQVMLETQLLIEKLNVKGCVFRSNHASNYIPLEGTLPQDKERLLNQIKGALQRGGFKSDYHRRL</sequence>
<dbReference type="CDD" id="cd01335">
    <property type="entry name" value="Radical_SAM"/>
    <property type="match status" value="1"/>
</dbReference>
<dbReference type="Gene3D" id="3.20.20.70">
    <property type="entry name" value="Aldolase class I"/>
    <property type="match status" value="1"/>
</dbReference>
<keyword evidence="2" id="KW-0949">S-adenosyl-L-methionine</keyword>
<comment type="cofactor">
    <cofactor evidence="1">
        <name>[4Fe-4S] cluster</name>
        <dbReference type="ChEBI" id="CHEBI:49883"/>
    </cofactor>
</comment>
<keyword evidence="3" id="KW-0479">Metal-binding</keyword>
<dbReference type="SMART" id="SM00729">
    <property type="entry name" value="Elp3"/>
    <property type="match status" value="1"/>
</dbReference>
<evidence type="ECO:0000256" key="2">
    <source>
        <dbReference type="ARBA" id="ARBA00022691"/>
    </source>
</evidence>
<dbReference type="EMBL" id="SLYC01000006">
    <property type="protein sequence ID" value="TCQ04654.1"/>
    <property type="molecule type" value="Genomic_DNA"/>
</dbReference>
<dbReference type="InterPro" id="IPR006638">
    <property type="entry name" value="Elp3/MiaA/NifB-like_rSAM"/>
</dbReference>
<dbReference type="PANTHER" id="PTHR43409:SF4">
    <property type="entry name" value="RADICAL SAM SUPERFAMILY PROTEIN"/>
    <property type="match status" value="1"/>
</dbReference>